<keyword evidence="5" id="KW-0571">Peptide transport</keyword>
<keyword evidence="3" id="KW-0813">Transport</keyword>
<evidence type="ECO:0008006" key="13">
    <source>
        <dbReference type="Google" id="ProtNLM"/>
    </source>
</evidence>
<dbReference type="GO" id="GO:0035673">
    <property type="term" value="F:oligopeptide transmembrane transporter activity"/>
    <property type="evidence" value="ECO:0007669"/>
    <property type="project" value="InterPro"/>
</dbReference>
<evidence type="ECO:0000256" key="10">
    <source>
        <dbReference type="SAM" id="Phobius"/>
    </source>
</evidence>
<organism evidence="11 12">
    <name type="scientific">Cytospora schulzeri</name>
    <dbReference type="NCBI Taxonomy" id="448051"/>
    <lineage>
        <taxon>Eukaryota</taxon>
        <taxon>Fungi</taxon>
        <taxon>Dikarya</taxon>
        <taxon>Ascomycota</taxon>
        <taxon>Pezizomycotina</taxon>
        <taxon>Sordariomycetes</taxon>
        <taxon>Sordariomycetidae</taxon>
        <taxon>Diaporthales</taxon>
        <taxon>Cytosporaceae</taxon>
        <taxon>Cytospora</taxon>
    </lineage>
</organism>
<accession>A0A423X103</accession>
<evidence type="ECO:0000256" key="4">
    <source>
        <dbReference type="ARBA" id="ARBA00022692"/>
    </source>
</evidence>
<evidence type="ECO:0000256" key="2">
    <source>
        <dbReference type="ARBA" id="ARBA00008807"/>
    </source>
</evidence>
<evidence type="ECO:0000256" key="1">
    <source>
        <dbReference type="ARBA" id="ARBA00004141"/>
    </source>
</evidence>
<comment type="subcellular location">
    <subcellularLocation>
        <location evidence="1">Membrane</location>
        <topology evidence="1">Multi-pass membrane protein</topology>
    </subcellularLocation>
</comment>
<evidence type="ECO:0000256" key="5">
    <source>
        <dbReference type="ARBA" id="ARBA00022856"/>
    </source>
</evidence>
<evidence type="ECO:0000256" key="3">
    <source>
        <dbReference type="ARBA" id="ARBA00022448"/>
    </source>
</evidence>
<feature type="region of interest" description="Disordered" evidence="9">
    <location>
        <begin position="1"/>
        <end position="38"/>
    </location>
</feature>
<evidence type="ECO:0000256" key="8">
    <source>
        <dbReference type="ARBA" id="ARBA00023136"/>
    </source>
</evidence>
<proteinExistence type="inferred from homology"/>
<feature type="transmembrane region" description="Helical" evidence="10">
    <location>
        <begin position="73"/>
        <end position="102"/>
    </location>
</feature>
<sequence>MSFATDEKTAVVSSIAESSTGEKDQSSKVQTSSIDEPQYDFDSEEFSSIPELVRNVVSFEDDPTLPVITFRSVLLSIVFCVIGSVVSQISYAAFPVFFVILVSQPLGRLLARVLPDYTVPLGRFSFSLNPGPFSIKEHAIIGIAANSGSQGQWASTSELHSKLAEHKMKIFYIITIATFTWQFLPEFVFPMLAVLAPLCWFAPSNHKINFLGSGKGGIGLLNFTLDWSNITSTVITYPYSVQLVIFVGFVITMLLANKRPPKTWILIPVAYFGNIWGSPTYDIMSNTLYTKNGTDYPFQSLYSTGNQQVNETRYEEIGLSYAGAQYTWGIFMWYASYISSYVWAGLFLAPKMWSLWKNRKDLAKFRTDRLK</sequence>
<dbReference type="InterPro" id="IPR004648">
    <property type="entry name" value="Oligpept_transpt"/>
</dbReference>
<dbReference type="AlphaFoldDB" id="A0A423X103"/>
<feature type="transmembrane region" description="Helical" evidence="10">
    <location>
        <begin position="237"/>
        <end position="256"/>
    </location>
</feature>
<feature type="transmembrane region" description="Helical" evidence="10">
    <location>
        <begin position="330"/>
        <end position="349"/>
    </location>
</feature>
<dbReference type="OrthoDB" id="9986677at2759"/>
<dbReference type="GO" id="GO:0016020">
    <property type="term" value="C:membrane"/>
    <property type="evidence" value="ECO:0007669"/>
    <property type="project" value="UniProtKB-SubCell"/>
</dbReference>
<keyword evidence="4 10" id="KW-0812">Transmembrane</keyword>
<evidence type="ECO:0000256" key="9">
    <source>
        <dbReference type="SAM" id="MobiDB-lite"/>
    </source>
</evidence>
<comment type="similarity">
    <text evidence="2">Belongs to the oligopeptide OPT transporter family.</text>
</comment>
<name>A0A423X103_9PEZI</name>
<feature type="transmembrane region" description="Helical" evidence="10">
    <location>
        <begin position="170"/>
        <end position="203"/>
    </location>
</feature>
<evidence type="ECO:0000256" key="6">
    <source>
        <dbReference type="ARBA" id="ARBA00022927"/>
    </source>
</evidence>
<dbReference type="InterPro" id="IPR004813">
    <property type="entry name" value="OPT"/>
</dbReference>
<dbReference type="GO" id="GO:0015031">
    <property type="term" value="P:protein transport"/>
    <property type="evidence" value="ECO:0007669"/>
    <property type="project" value="UniProtKB-KW"/>
</dbReference>
<feature type="transmembrane region" description="Helical" evidence="10">
    <location>
        <begin position="263"/>
        <end position="281"/>
    </location>
</feature>
<dbReference type="EMBL" id="LKEA01000004">
    <property type="protein sequence ID" value="ROW09525.1"/>
    <property type="molecule type" value="Genomic_DNA"/>
</dbReference>
<evidence type="ECO:0000313" key="11">
    <source>
        <dbReference type="EMBL" id="ROW09525.1"/>
    </source>
</evidence>
<keyword evidence="8 10" id="KW-0472">Membrane</keyword>
<gene>
    <name evidence="11" type="ORF">VMCG_02611</name>
</gene>
<evidence type="ECO:0000313" key="12">
    <source>
        <dbReference type="Proteomes" id="UP000283895"/>
    </source>
</evidence>
<keyword evidence="12" id="KW-1185">Reference proteome</keyword>
<dbReference type="Proteomes" id="UP000283895">
    <property type="component" value="Unassembled WGS sequence"/>
</dbReference>
<dbReference type="Pfam" id="PF03169">
    <property type="entry name" value="OPT"/>
    <property type="match status" value="2"/>
</dbReference>
<dbReference type="PANTHER" id="PTHR22601">
    <property type="entry name" value="ISP4 LIKE PROTEIN"/>
    <property type="match status" value="1"/>
</dbReference>
<reference evidence="11 12" key="1">
    <citation type="submission" date="2015-09" db="EMBL/GenBank/DDBJ databases">
        <title>Host preference determinants of Valsa canker pathogens revealed by comparative genomics.</title>
        <authorList>
            <person name="Yin Z."/>
            <person name="Huang L."/>
        </authorList>
    </citation>
    <scope>NUCLEOTIDE SEQUENCE [LARGE SCALE GENOMIC DNA]</scope>
    <source>
        <strain evidence="11 12">03-1</strain>
    </source>
</reference>
<evidence type="ECO:0000256" key="7">
    <source>
        <dbReference type="ARBA" id="ARBA00022989"/>
    </source>
</evidence>
<protein>
    <recommendedName>
        <fullName evidence="13">OPT family small oligopeptide transporter</fullName>
    </recommendedName>
</protein>
<keyword evidence="7 10" id="KW-1133">Transmembrane helix</keyword>
<keyword evidence="6" id="KW-0653">Protein transport</keyword>
<comment type="caution">
    <text evidence="11">The sequence shown here is derived from an EMBL/GenBank/DDBJ whole genome shotgun (WGS) entry which is preliminary data.</text>
</comment>